<dbReference type="Gene3D" id="2.40.420.20">
    <property type="match status" value="1"/>
</dbReference>
<evidence type="ECO:0000256" key="1">
    <source>
        <dbReference type="ARBA" id="ARBA00004196"/>
    </source>
</evidence>
<dbReference type="InterPro" id="IPR006143">
    <property type="entry name" value="RND_pump_MFP"/>
</dbReference>
<gene>
    <name evidence="8" type="ORF">CWE25_10870</name>
</gene>
<feature type="region of interest" description="Disordered" evidence="5">
    <location>
        <begin position="369"/>
        <end position="421"/>
    </location>
</feature>
<evidence type="ECO:0000256" key="4">
    <source>
        <dbReference type="SAM" id="Coils"/>
    </source>
</evidence>
<dbReference type="InterPro" id="IPR058627">
    <property type="entry name" value="MdtA-like_C"/>
</dbReference>
<keyword evidence="4" id="KW-0175">Coiled coil</keyword>
<evidence type="ECO:0000256" key="3">
    <source>
        <dbReference type="ARBA" id="ARBA00022448"/>
    </source>
</evidence>
<keyword evidence="9" id="KW-1185">Reference proteome</keyword>
<evidence type="ECO:0000256" key="5">
    <source>
        <dbReference type="SAM" id="MobiDB-lite"/>
    </source>
</evidence>
<name>A0A432XRR8_9GAMM</name>
<dbReference type="AlphaFoldDB" id="A0A432XRR8"/>
<dbReference type="OrthoDB" id="5730196at2"/>
<protein>
    <submittedName>
        <fullName evidence="8">Efflux RND transporter periplasmic adaptor subunit</fullName>
    </submittedName>
</protein>
<evidence type="ECO:0000259" key="7">
    <source>
        <dbReference type="Pfam" id="PF25967"/>
    </source>
</evidence>
<dbReference type="RefSeq" id="WP_110575643.1">
    <property type="nucleotide sequence ID" value="NZ_PIPV01000010.1"/>
</dbReference>
<dbReference type="Gene3D" id="2.40.30.170">
    <property type="match status" value="1"/>
</dbReference>
<reference evidence="9" key="1">
    <citation type="journal article" date="2018" name="Front. Microbiol.">
        <title>Genome-Based Analysis Reveals the Taxonomy and Diversity of the Family Idiomarinaceae.</title>
        <authorList>
            <person name="Liu Y."/>
            <person name="Lai Q."/>
            <person name="Shao Z."/>
        </authorList>
    </citation>
    <scope>NUCLEOTIDE SEQUENCE [LARGE SCALE GENOMIC DNA]</scope>
    <source>
        <strain evidence="9">F23</strain>
    </source>
</reference>
<feature type="domain" description="Multidrug resistance protein MdtA-like C-terminal permuted SH3" evidence="7">
    <location>
        <begin position="312"/>
        <end position="364"/>
    </location>
</feature>
<dbReference type="EMBL" id="PIPV01000010">
    <property type="protein sequence ID" value="RUO51429.1"/>
    <property type="molecule type" value="Genomic_DNA"/>
</dbReference>
<sequence>MKIKKRALVPPMIIVVFIALAVLAGMSGKPPEKKQNMKPAPMVEVKQVQPENMTFIVDSQGTVRPKHSTQLLSEVNGQIIEVADNFNAGGFFSKGDMLLQIDPSDYKVAVQQAQAQLLQAQAALEEEKARARVAEEEWAMFKDGDAPALGLRKPQLASALSAVESAEANLAMAERNLERTTIRAPFDAILRSKQADLGQFVGSGSQIAMLFSTGTAEVRLPLSDLDTTYLEMPSEGKQPKVYLQSMVNGISTDWQGRLVRTEGVLDENSRVVYGVVEINDPYNLQGNTHNAPLRFGRFVDAKIEGQSVSNVMSVPTYAINQNSSVWVVDDERVLKQRKVQVIRTQSNDSIISSGLERGDKVVLTQLANPLPGTPVRLEGDPLPSQMESTAQKQQENGESKQSAESESSEAGDEQTASNANR</sequence>
<evidence type="ECO:0000259" key="6">
    <source>
        <dbReference type="Pfam" id="PF25917"/>
    </source>
</evidence>
<comment type="caution">
    <text evidence="8">The sequence shown here is derived from an EMBL/GenBank/DDBJ whole genome shotgun (WGS) entry which is preliminary data.</text>
</comment>
<comment type="similarity">
    <text evidence="2">Belongs to the membrane fusion protein (MFP) (TC 8.A.1) family.</text>
</comment>
<keyword evidence="3" id="KW-0813">Transport</keyword>
<evidence type="ECO:0000313" key="8">
    <source>
        <dbReference type="EMBL" id="RUO51429.1"/>
    </source>
</evidence>
<feature type="compositionally biased region" description="Polar residues" evidence="5">
    <location>
        <begin position="385"/>
        <end position="394"/>
    </location>
</feature>
<dbReference type="Pfam" id="PF25917">
    <property type="entry name" value="BSH_RND"/>
    <property type="match status" value="1"/>
</dbReference>
<dbReference type="PANTHER" id="PTHR30469:SF12">
    <property type="entry name" value="MULTIDRUG RESISTANCE PROTEIN MDTA"/>
    <property type="match status" value="1"/>
</dbReference>
<dbReference type="PANTHER" id="PTHR30469">
    <property type="entry name" value="MULTIDRUG RESISTANCE PROTEIN MDTA"/>
    <property type="match status" value="1"/>
</dbReference>
<organism evidence="8 9">
    <name type="scientific">Idiomarina fontislapidosi</name>
    <dbReference type="NCBI Taxonomy" id="263723"/>
    <lineage>
        <taxon>Bacteria</taxon>
        <taxon>Pseudomonadati</taxon>
        <taxon>Pseudomonadota</taxon>
        <taxon>Gammaproteobacteria</taxon>
        <taxon>Alteromonadales</taxon>
        <taxon>Idiomarinaceae</taxon>
        <taxon>Idiomarina</taxon>
    </lineage>
</organism>
<dbReference type="Pfam" id="PF25967">
    <property type="entry name" value="RND-MFP_C"/>
    <property type="match status" value="1"/>
</dbReference>
<feature type="domain" description="Multidrug resistance protein MdtA-like barrel-sandwich hybrid" evidence="6">
    <location>
        <begin position="72"/>
        <end position="210"/>
    </location>
</feature>
<dbReference type="GO" id="GO:0015562">
    <property type="term" value="F:efflux transmembrane transporter activity"/>
    <property type="evidence" value="ECO:0007669"/>
    <property type="project" value="TreeGrafter"/>
</dbReference>
<dbReference type="Proteomes" id="UP000287330">
    <property type="component" value="Unassembled WGS sequence"/>
</dbReference>
<dbReference type="NCBIfam" id="TIGR01730">
    <property type="entry name" value="RND_mfp"/>
    <property type="match status" value="1"/>
</dbReference>
<dbReference type="Gene3D" id="1.10.287.470">
    <property type="entry name" value="Helix hairpin bin"/>
    <property type="match status" value="1"/>
</dbReference>
<proteinExistence type="inferred from homology"/>
<comment type="subcellular location">
    <subcellularLocation>
        <location evidence="1">Cell envelope</location>
    </subcellularLocation>
</comment>
<dbReference type="InterPro" id="IPR058625">
    <property type="entry name" value="MdtA-like_BSH"/>
</dbReference>
<evidence type="ECO:0000256" key="2">
    <source>
        <dbReference type="ARBA" id="ARBA00009477"/>
    </source>
</evidence>
<evidence type="ECO:0000313" key="9">
    <source>
        <dbReference type="Proteomes" id="UP000287330"/>
    </source>
</evidence>
<dbReference type="GO" id="GO:1990281">
    <property type="term" value="C:efflux pump complex"/>
    <property type="evidence" value="ECO:0007669"/>
    <property type="project" value="TreeGrafter"/>
</dbReference>
<accession>A0A432XRR8</accession>
<dbReference type="SUPFAM" id="SSF111369">
    <property type="entry name" value="HlyD-like secretion proteins"/>
    <property type="match status" value="1"/>
</dbReference>
<feature type="coiled-coil region" evidence="4">
    <location>
        <begin position="110"/>
        <end position="183"/>
    </location>
</feature>
<dbReference type="Gene3D" id="2.40.50.100">
    <property type="match status" value="1"/>
</dbReference>